<keyword evidence="1" id="KW-0677">Repeat</keyword>
<dbReference type="Pfam" id="PF23397">
    <property type="entry name" value="DUF7104"/>
    <property type="match status" value="3"/>
</dbReference>
<evidence type="ECO:0000313" key="4">
    <source>
        <dbReference type="Proteomes" id="UP000078340"/>
    </source>
</evidence>
<evidence type="ECO:0000256" key="1">
    <source>
        <dbReference type="ARBA" id="ARBA00022737"/>
    </source>
</evidence>
<dbReference type="Pfam" id="PF24883">
    <property type="entry name" value="NPHP3_N"/>
    <property type="match status" value="2"/>
</dbReference>
<dbReference type="InterPro" id="IPR027417">
    <property type="entry name" value="P-loop_NTPase"/>
</dbReference>
<evidence type="ECO:0000313" key="3">
    <source>
        <dbReference type="EMBL" id="OAQ58132.1"/>
    </source>
</evidence>
<dbReference type="InterPro" id="IPR007111">
    <property type="entry name" value="NACHT_NTPase"/>
</dbReference>
<accession>A0A179EY96</accession>
<dbReference type="Gene3D" id="3.40.50.300">
    <property type="entry name" value="P-loop containing nucleotide triphosphate hydrolases"/>
    <property type="match status" value="1"/>
</dbReference>
<evidence type="ECO:0000259" key="2">
    <source>
        <dbReference type="PROSITE" id="PS50837"/>
    </source>
</evidence>
<organism evidence="3 4">
    <name type="scientific">Purpureocillium lilacinum</name>
    <name type="common">Paecilomyces lilacinus</name>
    <dbReference type="NCBI Taxonomy" id="33203"/>
    <lineage>
        <taxon>Eukaryota</taxon>
        <taxon>Fungi</taxon>
        <taxon>Dikarya</taxon>
        <taxon>Ascomycota</taxon>
        <taxon>Pezizomycotina</taxon>
        <taxon>Sordariomycetes</taxon>
        <taxon>Hypocreomycetidae</taxon>
        <taxon>Hypocreales</taxon>
        <taxon>Ophiocordycipitaceae</taxon>
        <taxon>Purpureocillium</taxon>
    </lineage>
</organism>
<dbReference type="EMBL" id="LSBI01000070">
    <property type="protein sequence ID" value="OAQ58132.1"/>
    <property type="molecule type" value="Genomic_DNA"/>
</dbReference>
<name>A0A179EY96_PURLI</name>
<dbReference type="PROSITE" id="PS50837">
    <property type="entry name" value="NACHT"/>
    <property type="match status" value="1"/>
</dbReference>
<feature type="domain" description="NACHT" evidence="2">
    <location>
        <begin position="106"/>
        <end position="256"/>
    </location>
</feature>
<proteinExistence type="predicted"/>
<dbReference type="InterPro" id="IPR055530">
    <property type="entry name" value="DUF7104"/>
</dbReference>
<sequence length="916" mass="103588">MTLNNASEIRASGNAKVQIGTRLMFQVLDSEIVMGQNILAMERPGTPNDSDLLGDLYVTDPSNDLQFLKRRKRSRVDGTCEWILTTPQLVNWLNSPRNSSIETTSRILWIQGNPGQGKTTLATYITEALTKSFSADASRSLGYFFCDTSYANRANANAILRGLLWQFYTSNPELIPAYARQRYGQLKEKLFRDFDSLWTLFLETAGANSTRQLFCIIDALDECGDESRDDLLIQLEQTFETPDGPPNIHFLLLSRPYVHIRDHLGQFENIELASLPQLKEDVQQYIDYEVEKLTKRRRYSKALKEKVKTVLVEKAEDTFLWVGVTCKELQLIQPAHALWGIPSLIDYAFETSNQGTGINPGQYLDEDMSSTLKSPICDAIEGRCLRTLARLLELGVPLTKFSIKCANRAGGEILSTILEVRRDEIVLTPGLQQSAAACFNASDMLSLITHPNFEVTASTLRSIMANEDHGHEIFDLLRDHPETDQFFDQSLLAIAITDFSKEMVTYLLDRLGENLVVTATMITEASRNYKFGLQIAEMLLDRFANDIRITDDMILSIMEVNSKDFTDSSQQVHDVLELLFERLGPEFKVTKRVLLGAARSEFEEGEAAVVFKLVLDRFSDTSPIPDDVIMAAAKNPNAWAAMPLLLGRRDPEICITEEILCAAIPNMWDSYSSLLHNAAKHSIRITEKALATAAKASDRDAFLQVLKAADTNIRITQDILLAAASNGNTNGTQIMWLLLRESMSADEVDTDILDEVLQGDKWGIMSVILKRRGATIRLKYARRHYDQLKKNLFDDFDHLWTLFMETAKANDSCQLYCIIDALDECDEASRDDLLYQIEHIFSGSVRTPSNINFLILSRPYVQIRDYLGQFDNHSIASFPQLQRDIDLYIGHELETLAKMRRYPKVLKEKLGRALPI</sequence>
<dbReference type="AlphaFoldDB" id="A0A179EY96"/>
<dbReference type="PANTHER" id="PTHR10039">
    <property type="entry name" value="AMELOGENIN"/>
    <property type="match status" value="1"/>
</dbReference>
<reference evidence="3 4" key="1">
    <citation type="submission" date="2016-02" db="EMBL/GenBank/DDBJ databases">
        <title>Biosynthesis of antibiotic leucinostatins and their inhibition on Phytophthora in bio-control Purpureocillium lilacinum.</title>
        <authorList>
            <person name="Wang G."/>
            <person name="Liu Z."/>
            <person name="Lin R."/>
            <person name="Li E."/>
            <person name="Mao Z."/>
            <person name="Ling J."/>
            <person name="Yin W."/>
            <person name="Xie B."/>
        </authorList>
    </citation>
    <scope>NUCLEOTIDE SEQUENCE [LARGE SCALE GENOMIC DNA]</scope>
    <source>
        <strain evidence="3">PLFJ-1</strain>
    </source>
</reference>
<dbReference type="InterPro" id="IPR056884">
    <property type="entry name" value="NPHP3-like_N"/>
</dbReference>
<dbReference type="Proteomes" id="UP000078340">
    <property type="component" value="Unassembled WGS sequence"/>
</dbReference>
<protein>
    <submittedName>
        <fullName evidence="3">NACHT domain-containing protein</fullName>
    </submittedName>
</protein>
<dbReference type="PANTHER" id="PTHR10039:SF14">
    <property type="entry name" value="NACHT DOMAIN-CONTAINING PROTEIN"/>
    <property type="match status" value="1"/>
</dbReference>
<gene>
    <name evidence="3" type="ORF">VFPFJ_11681</name>
</gene>
<dbReference type="SUPFAM" id="SSF52540">
    <property type="entry name" value="P-loop containing nucleoside triphosphate hydrolases"/>
    <property type="match status" value="1"/>
</dbReference>
<comment type="caution">
    <text evidence="3">The sequence shown here is derived from an EMBL/GenBank/DDBJ whole genome shotgun (WGS) entry which is preliminary data.</text>
</comment>
<dbReference type="OMA" id="KTCEWIM"/>